<dbReference type="PANTHER" id="PTHR42648">
    <property type="entry name" value="TRANSPOSASE, PUTATIVE-RELATED"/>
    <property type="match status" value="1"/>
</dbReference>
<comment type="catalytic activity">
    <reaction evidence="14">
        <text>DNA(n) + a 2'-deoxyribonucleoside 5'-triphosphate = DNA(n+1) + diphosphate</text>
        <dbReference type="Rhea" id="RHEA:22508"/>
        <dbReference type="Rhea" id="RHEA-COMP:17339"/>
        <dbReference type="Rhea" id="RHEA-COMP:17340"/>
        <dbReference type="ChEBI" id="CHEBI:33019"/>
        <dbReference type="ChEBI" id="CHEBI:61560"/>
        <dbReference type="ChEBI" id="CHEBI:173112"/>
        <dbReference type="EC" id="2.7.7.7"/>
    </reaction>
</comment>
<keyword evidence="5" id="KW-0255">Endonuclease</keyword>
<evidence type="ECO:0000256" key="11">
    <source>
        <dbReference type="ARBA" id="ARBA00022932"/>
    </source>
</evidence>
<dbReference type="GO" id="GO:0015074">
    <property type="term" value="P:DNA integration"/>
    <property type="evidence" value="ECO:0007669"/>
    <property type="project" value="UniProtKB-KW"/>
</dbReference>
<dbReference type="GO" id="GO:0003723">
    <property type="term" value="F:RNA binding"/>
    <property type="evidence" value="ECO:0007669"/>
    <property type="project" value="UniProtKB-KW"/>
</dbReference>
<dbReference type="OrthoDB" id="2193507at2759"/>
<evidence type="ECO:0000256" key="5">
    <source>
        <dbReference type="ARBA" id="ARBA00022759"/>
    </source>
</evidence>
<dbReference type="GO" id="GO:0016787">
    <property type="term" value="F:hydrolase activity"/>
    <property type="evidence" value="ECO:0007669"/>
    <property type="project" value="UniProtKB-KW"/>
</dbReference>
<evidence type="ECO:0000256" key="10">
    <source>
        <dbReference type="ARBA" id="ARBA00022918"/>
    </source>
</evidence>
<evidence type="ECO:0000256" key="4">
    <source>
        <dbReference type="ARBA" id="ARBA00022723"/>
    </source>
</evidence>
<keyword evidence="6" id="KW-0378">Hydrolase</keyword>
<feature type="domain" description="Integrase catalytic" evidence="15">
    <location>
        <begin position="1"/>
        <end position="140"/>
    </location>
</feature>
<dbReference type="AlphaFoldDB" id="A0A9Q3GIY9"/>
<proteinExistence type="predicted"/>
<dbReference type="GO" id="GO:0004519">
    <property type="term" value="F:endonuclease activity"/>
    <property type="evidence" value="ECO:0007669"/>
    <property type="project" value="UniProtKB-KW"/>
</dbReference>
<sequence>MGPLPISFDSKKFLLVIQDHFSRLVAVVPIAEKAKAKHKLHLWMVKLINCTGFKIKQLRMDNGAEFKNLFLNNFLNESGIIHETSIPYEHPQNGKSKEQTVLYPKLPKQCYLLLDCPGTYGHTLFDMLLGSLIIPYMPMM</sequence>
<dbReference type="EMBL" id="AVOT02002101">
    <property type="protein sequence ID" value="MBW0469181.1"/>
    <property type="molecule type" value="Genomic_DNA"/>
</dbReference>
<evidence type="ECO:0000256" key="9">
    <source>
        <dbReference type="ARBA" id="ARBA00022908"/>
    </source>
</evidence>
<dbReference type="Proteomes" id="UP000765509">
    <property type="component" value="Unassembled WGS sequence"/>
</dbReference>
<keyword evidence="17" id="KW-1185">Reference proteome</keyword>
<reference evidence="16" key="1">
    <citation type="submission" date="2021-03" db="EMBL/GenBank/DDBJ databases">
        <title>Draft genome sequence of rust myrtle Austropuccinia psidii MF-1, a brazilian biotype.</title>
        <authorList>
            <person name="Quecine M.C."/>
            <person name="Pachon D.M.R."/>
            <person name="Bonatelli M.L."/>
            <person name="Correr F.H."/>
            <person name="Franceschini L.M."/>
            <person name="Leite T.F."/>
            <person name="Margarido G.R.A."/>
            <person name="Almeida C.A."/>
            <person name="Ferrarezi J.A."/>
            <person name="Labate C.A."/>
        </authorList>
    </citation>
    <scope>NUCLEOTIDE SEQUENCE</scope>
    <source>
        <strain evidence="16">MF-1</strain>
    </source>
</reference>
<dbReference type="InterPro" id="IPR036397">
    <property type="entry name" value="RNaseH_sf"/>
</dbReference>
<keyword evidence="8" id="KW-0694">RNA-binding</keyword>
<dbReference type="GO" id="GO:0003887">
    <property type="term" value="F:DNA-directed DNA polymerase activity"/>
    <property type="evidence" value="ECO:0007669"/>
    <property type="project" value="UniProtKB-KW"/>
</dbReference>
<keyword evidence="9" id="KW-0229">DNA integration</keyword>
<protein>
    <recommendedName>
        <fullName evidence="15">Integrase catalytic domain-containing protein</fullName>
    </recommendedName>
</protein>
<evidence type="ECO:0000256" key="1">
    <source>
        <dbReference type="ARBA" id="ARBA00022578"/>
    </source>
</evidence>
<dbReference type="GO" id="GO:0006310">
    <property type="term" value="P:DNA recombination"/>
    <property type="evidence" value="ECO:0007669"/>
    <property type="project" value="UniProtKB-KW"/>
</dbReference>
<keyword evidence="1" id="KW-0815">Transposition</keyword>
<dbReference type="PANTHER" id="PTHR42648:SF11">
    <property type="entry name" value="TRANSPOSON TY4-P GAG-POL POLYPROTEIN"/>
    <property type="match status" value="1"/>
</dbReference>
<keyword evidence="2" id="KW-0548">Nucleotidyltransferase</keyword>
<dbReference type="InterPro" id="IPR001584">
    <property type="entry name" value="Integrase_cat-core"/>
</dbReference>
<evidence type="ECO:0000256" key="6">
    <source>
        <dbReference type="ARBA" id="ARBA00022801"/>
    </source>
</evidence>
<evidence type="ECO:0000313" key="16">
    <source>
        <dbReference type="EMBL" id="MBW0469181.1"/>
    </source>
</evidence>
<dbReference type="PROSITE" id="PS50994">
    <property type="entry name" value="INTEGRASE"/>
    <property type="match status" value="1"/>
</dbReference>
<name>A0A9Q3GIY9_9BASI</name>
<dbReference type="SUPFAM" id="SSF53098">
    <property type="entry name" value="Ribonuclease H-like"/>
    <property type="match status" value="1"/>
</dbReference>
<evidence type="ECO:0000256" key="13">
    <source>
        <dbReference type="ARBA" id="ARBA00048173"/>
    </source>
</evidence>
<keyword evidence="3" id="KW-0540">Nuclease</keyword>
<keyword evidence="11" id="KW-0239">DNA-directed DNA polymerase</keyword>
<comment type="catalytic activity">
    <reaction evidence="13">
        <text>DNA(n) + a 2'-deoxyribonucleoside 5'-triphosphate = DNA(n+1) + diphosphate</text>
        <dbReference type="Rhea" id="RHEA:22508"/>
        <dbReference type="Rhea" id="RHEA-COMP:17339"/>
        <dbReference type="Rhea" id="RHEA-COMP:17340"/>
        <dbReference type="ChEBI" id="CHEBI:33019"/>
        <dbReference type="ChEBI" id="CHEBI:61560"/>
        <dbReference type="ChEBI" id="CHEBI:173112"/>
        <dbReference type="EC" id="2.7.7.49"/>
    </reaction>
</comment>
<dbReference type="Gene3D" id="3.30.420.10">
    <property type="entry name" value="Ribonuclease H-like superfamily/Ribonuclease H"/>
    <property type="match status" value="1"/>
</dbReference>
<evidence type="ECO:0000259" key="15">
    <source>
        <dbReference type="PROSITE" id="PS50994"/>
    </source>
</evidence>
<evidence type="ECO:0000256" key="2">
    <source>
        <dbReference type="ARBA" id="ARBA00022695"/>
    </source>
</evidence>
<evidence type="ECO:0000256" key="8">
    <source>
        <dbReference type="ARBA" id="ARBA00022884"/>
    </source>
</evidence>
<keyword evidence="11" id="KW-0808">Transferase</keyword>
<accession>A0A9Q3GIY9</accession>
<evidence type="ECO:0000256" key="3">
    <source>
        <dbReference type="ARBA" id="ARBA00022722"/>
    </source>
</evidence>
<dbReference type="GO" id="GO:0005634">
    <property type="term" value="C:nucleus"/>
    <property type="evidence" value="ECO:0007669"/>
    <property type="project" value="UniProtKB-ARBA"/>
</dbReference>
<evidence type="ECO:0000256" key="14">
    <source>
        <dbReference type="ARBA" id="ARBA00049244"/>
    </source>
</evidence>
<organism evidence="16 17">
    <name type="scientific">Austropuccinia psidii MF-1</name>
    <dbReference type="NCBI Taxonomy" id="1389203"/>
    <lineage>
        <taxon>Eukaryota</taxon>
        <taxon>Fungi</taxon>
        <taxon>Dikarya</taxon>
        <taxon>Basidiomycota</taxon>
        <taxon>Pucciniomycotina</taxon>
        <taxon>Pucciniomycetes</taxon>
        <taxon>Pucciniales</taxon>
        <taxon>Sphaerophragmiaceae</taxon>
        <taxon>Austropuccinia</taxon>
    </lineage>
</organism>
<evidence type="ECO:0000256" key="7">
    <source>
        <dbReference type="ARBA" id="ARBA00022842"/>
    </source>
</evidence>
<dbReference type="InterPro" id="IPR012337">
    <property type="entry name" value="RNaseH-like_sf"/>
</dbReference>
<comment type="caution">
    <text evidence="16">The sequence shown here is derived from an EMBL/GenBank/DDBJ whole genome shotgun (WGS) entry which is preliminary data.</text>
</comment>
<keyword evidence="4" id="KW-0479">Metal-binding</keyword>
<gene>
    <name evidence="16" type="ORF">O181_008896</name>
</gene>
<keyword evidence="12" id="KW-0233">DNA recombination</keyword>
<dbReference type="GO" id="GO:0032196">
    <property type="term" value="P:transposition"/>
    <property type="evidence" value="ECO:0007669"/>
    <property type="project" value="UniProtKB-KW"/>
</dbReference>
<dbReference type="InterPro" id="IPR039537">
    <property type="entry name" value="Retrotran_Ty1/copia-like"/>
</dbReference>
<evidence type="ECO:0000313" key="17">
    <source>
        <dbReference type="Proteomes" id="UP000765509"/>
    </source>
</evidence>
<keyword evidence="10" id="KW-0695">RNA-directed DNA polymerase</keyword>
<evidence type="ECO:0000256" key="12">
    <source>
        <dbReference type="ARBA" id="ARBA00023172"/>
    </source>
</evidence>
<dbReference type="GO" id="GO:0003964">
    <property type="term" value="F:RNA-directed DNA polymerase activity"/>
    <property type="evidence" value="ECO:0007669"/>
    <property type="project" value="UniProtKB-KW"/>
</dbReference>
<dbReference type="GO" id="GO:0046872">
    <property type="term" value="F:metal ion binding"/>
    <property type="evidence" value="ECO:0007669"/>
    <property type="project" value="UniProtKB-KW"/>
</dbReference>
<keyword evidence="7" id="KW-0460">Magnesium</keyword>